<feature type="non-terminal residue" evidence="2">
    <location>
        <position position="83"/>
    </location>
</feature>
<keyword evidence="3" id="KW-1185">Reference proteome</keyword>
<gene>
    <name evidence="2" type="ORF">DERYTH_LOCUS25176</name>
</gene>
<evidence type="ECO:0000313" key="3">
    <source>
        <dbReference type="Proteomes" id="UP000789405"/>
    </source>
</evidence>
<dbReference type="InterPro" id="IPR000873">
    <property type="entry name" value="AMP-dep_synth/lig_dom"/>
</dbReference>
<organism evidence="2 3">
    <name type="scientific">Dentiscutata erythropus</name>
    <dbReference type="NCBI Taxonomy" id="1348616"/>
    <lineage>
        <taxon>Eukaryota</taxon>
        <taxon>Fungi</taxon>
        <taxon>Fungi incertae sedis</taxon>
        <taxon>Mucoromycota</taxon>
        <taxon>Glomeromycotina</taxon>
        <taxon>Glomeromycetes</taxon>
        <taxon>Diversisporales</taxon>
        <taxon>Gigasporaceae</taxon>
        <taxon>Dentiscutata</taxon>
    </lineage>
</organism>
<dbReference type="OrthoDB" id="2391902at2759"/>
<dbReference type="InterPro" id="IPR042099">
    <property type="entry name" value="ANL_N_sf"/>
</dbReference>
<reference evidence="2" key="1">
    <citation type="submission" date="2021-06" db="EMBL/GenBank/DDBJ databases">
        <authorList>
            <person name="Kallberg Y."/>
            <person name="Tangrot J."/>
            <person name="Rosling A."/>
        </authorList>
    </citation>
    <scope>NUCLEOTIDE SEQUENCE</scope>
    <source>
        <strain evidence="2">MA453B</strain>
    </source>
</reference>
<proteinExistence type="predicted"/>
<protein>
    <submittedName>
        <fullName evidence="2">12051_t:CDS:1</fullName>
    </submittedName>
</protein>
<dbReference type="Proteomes" id="UP000789405">
    <property type="component" value="Unassembled WGS sequence"/>
</dbReference>
<dbReference type="EMBL" id="CAJVPY010045583">
    <property type="protein sequence ID" value="CAG8809831.1"/>
    <property type="molecule type" value="Genomic_DNA"/>
</dbReference>
<feature type="domain" description="AMP-dependent synthetase/ligase" evidence="1">
    <location>
        <begin position="17"/>
        <end position="82"/>
    </location>
</feature>
<dbReference type="SUPFAM" id="SSF56801">
    <property type="entry name" value="Acetyl-CoA synthetase-like"/>
    <property type="match status" value="1"/>
</dbReference>
<comment type="caution">
    <text evidence="2">The sequence shown here is derived from an EMBL/GenBank/DDBJ whole genome shotgun (WGS) entry which is preliminary data.</text>
</comment>
<evidence type="ECO:0000259" key="1">
    <source>
        <dbReference type="Pfam" id="PF00501"/>
    </source>
</evidence>
<evidence type="ECO:0000313" key="2">
    <source>
        <dbReference type="EMBL" id="CAG8809831.1"/>
    </source>
</evidence>
<dbReference type="Pfam" id="PF00501">
    <property type="entry name" value="AMP-binding"/>
    <property type="match status" value="1"/>
</dbReference>
<name>A0A9N9K6J0_9GLOM</name>
<dbReference type="AlphaFoldDB" id="A0A9N9K6J0"/>
<feature type="non-terminal residue" evidence="2">
    <location>
        <position position="1"/>
    </location>
</feature>
<dbReference type="Gene3D" id="3.40.50.12780">
    <property type="entry name" value="N-terminal domain of ligase-like"/>
    <property type="match status" value="1"/>
</dbReference>
<sequence length="83" mass="9259">LKIPQDGIYQYVTSNPNKIPDDKVIYVDGITSKSYTFGEFKHKSKKLAAGLQDVLGFKHWDVLAIFSPNQVDYPITVLGMIAA</sequence>
<accession>A0A9N9K6J0</accession>